<dbReference type="InterPro" id="IPR003347">
    <property type="entry name" value="JmjC_dom"/>
</dbReference>
<evidence type="ECO:0000313" key="2">
    <source>
        <dbReference type="EMBL" id="CAG7734288.1"/>
    </source>
</evidence>
<feature type="non-terminal residue" evidence="2">
    <location>
        <position position="352"/>
    </location>
</feature>
<feature type="domain" description="JmjC" evidence="1">
    <location>
        <begin position="154"/>
        <end position="317"/>
    </location>
</feature>
<sequence>MLDTINYSGVGSCELTQVLTTGDITRGELGYLPFYTFVKDIETVKVVSFPPEYDYYERKDFHLSKLQQNKVRVVERVRFKDVRKNLGIYYKTIVEDQKLMDTTVKDFVPDEVSYSCLPTPRQWSWSNVKEIDELIDTCVGKTFEYIPQIEFVVDSLRNLNPFHVRKLHSPLMYFPQIIARMGLPWNFLGTPESAAAFHIEDLSECSTMYHYFGSTKIFICIKRESTELFERNLRRILNVNSSCPAALRIYKPLVKLAVLEEWNVKYTVVFLNPGEQIFVASGIYHAVVNTGYNFATSVAYADGRWGIMDLKLCMCKKRQHGVEWHNVNQYLIYNHWSQYEDDQRRKLQLAPN</sequence>
<dbReference type="Proteomes" id="UP000708208">
    <property type="component" value="Unassembled WGS sequence"/>
</dbReference>
<organism evidence="2 3">
    <name type="scientific">Allacma fusca</name>
    <dbReference type="NCBI Taxonomy" id="39272"/>
    <lineage>
        <taxon>Eukaryota</taxon>
        <taxon>Metazoa</taxon>
        <taxon>Ecdysozoa</taxon>
        <taxon>Arthropoda</taxon>
        <taxon>Hexapoda</taxon>
        <taxon>Collembola</taxon>
        <taxon>Symphypleona</taxon>
        <taxon>Sminthuridae</taxon>
        <taxon>Allacma</taxon>
    </lineage>
</organism>
<dbReference type="GO" id="GO:0010468">
    <property type="term" value="P:regulation of gene expression"/>
    <property type="evidence" value="ECO:0007669"/>
    <property type="project" value="TreeGrafter"/>
</dbReference>
<dbReference type="PANTHER" id="PTHR10694:SF7">
    <property type="entry name" value="[HISTONE H3]-TRIMETHYL-L-LYSINE(9) DEMETHYLASE"/>
    <property type="match status" value="1"/>
</dbReference>
<comment type="caution">
    <text evidence="2">The sequence shown here is derived from an EMBL/GenBank/DDBJ whole genome shotgun (WGS) entry which is preliminary data.</text>
</comment>
<dbReference type="PROSITE" id="PS51184">
    <property type="entry name" value="JMJC"/>
    <property type="match status" value="1"/>
</dbReference>
<dbReference type="AlphaFoldDB" id="A0A8J2K6Y0"/>
<dbReference type="EMBL" id="CAJVCH010266401">
    <property type="protein sequence ID" value="CAG7734288.1"/>
    <property type="molecule type" value="Genomic_DNA"/>
</dbReference>
<dbReference type="GO" id="GO:0051864">
    <property type="term" value="F:histone H3K36 demethylase activity"/>
    <property type="evidence" value="ECO:0007669"/>
    <property type="project" value="TreeGrafter"/>
</dbReference>
<evidence type="ECO:0000259" key="1">
    <source>
        <dbReference type="PROSITE" id="PS51184"/>
    </source>
</evidence>
<evidence type="ECO:0000313" key="3">
    <source>
        <dbReference type="Proteomes" id="UP000708208"/>
    </source>
</evidence>
<dbReference type="PANTHER" id="PTHR10694">
    <property type="entry name" value="LYSINE-SPECIFIC DEMETHYLASE"/>
    <property type="match status" value="1"/>
</dbReference>
<keyword evidence="3" id="KW-1185">Reference proteome</keyword>
<reference evidence="2" key="1">
    <citation type="submission" date="2021-06" db="EMBL/GenBank/DDBJ databases">
        <authorList>
            <person name="Hodson N. C."/>
            <person name="Mongue J. A."/>
            <person name="Jaron S. K."/>
        </authorList>
    </citation>
    <scope>NUCLEOTIDE SEQUENCE</scope>
</reference>
<protein>
    <recommendedName>
        <fullName evidence="1">JmjC domain-containing protein</fullName>
    </recommendedName>
</protein>
<dbReference type="GO" id="GO:0032454">
    <property type="term" value="F:histone H3K9 demethylase activity"/>
    <property type="evidence" value="ECO:0007669"/>
    <property type="project" value="TreeGrafter"/>
</dbReference>
<dbReference type="GO" id="GO:0000785">
    <property type="term" value="C:chromatin"/>
    <property type="evidence" value="ECO:0007669"/>
    <property type="project" value="TreeGrafter"/>
</dbReference>
<dbReference type="Pfam" id="PF02373">
    <property type="entry name" value="JmjC"/>
    <property type="match status" value="1"/>
</dbReference>
<dbReference type="GO" id="GO:0005634">
    <property type="term" value="C:nucleus"/>
    <property type="evidence" value="ECO:0007669"/>
    <property type="project" value="TreeGrafter"/>
</dbReference>
<dbReference type="SMART" id="SM00558">
    <property type="entry name" value="JmjC"/>
    <property type="match status" value="1"/>
</dbReference>
<proteinExistence type="predicted"/>
<gene>
    <name evidence="2" type="ORF">AFUS01_LOCUS22686</name>
</gene>
<accession>A0A8J2K6Y0</accession>
<name>A0A8J2K6Y0_9HEXA</name>